<proteinExistence type="predicted"/>
<sequence length="313" mass="33073">MLRRAAVAIGLLAFAVLPAHALTVFACEPEWAALTRALWPQDATLRLHVATHVAQDPHHIEARPALIAQLRSADLAVCTGAGLEAGWLPALQQRAGNARVQDGAPGMFYATTHVPLLDPKPGAGGNPFAGDVHAEGNPHLHADPRRLRTVAQALARTLQAAAPAQAAAIAARADAFDRDWATRTTAWSERAAPLRGAVVAAQHSSFGYLWDWLGLVPVADLEPKPGMAPTPGHLQSLLERLRAAPPMAVVVARHQDPRAGRWLSGQFAQAGTAVPLLVLPATVPDPDAPDALARWFDALLAALLQARSDGATR</sequence>
<dbReference type="OrthoDB" id="9810636at2"/>
<evidence type="ECO:0000256" key="1">
    <source>
        <dbReference type="SAM" id="SignalP"/>
    </source>
</evidence>
<keyword evidence="1" id="KW-0732">Signal</keyword>
<dbReference type="GO" id="GO:0030001">
    <property type="term" value="P:metal ion transport"/>
    <property type="evidence" value="ECO:0007669"/>
    <property type="project" value="InterPro"/>
</dbReference>
<reference evidence="2 3" key="1">
    <citation type="submission" date="2019-01" db="EMBL/GenBank/DDBJ databases">
        <authorList>
            <person name="Chen W.-M."/>
        </authorList>
    </citation>
    <scope>NUCLEOTIDE SEQUENCE [LARGE SCALE GENOMIC DNA]</scope>
    <source>
        <strain evidence="2 3">ICH-3</strain>
    </source>
</reference>
<dbReference type="Pfam" id="PF01297">
    <property type="entry name" value="ZnuA"/>
    <property type="match status" value="1"/>
</dbReference>
<name>A0A437K2A0_9BURK</name>
<protein>
    <submittedName>
        <fullName evidence="2">Zinc ABC transporter substrate-binding protein</fullName>
    </submittedName>
</protein>
<evidence type="ECO:0000313" key="3">
    <source>
        <dbReference type="Proteomes" id="UP000288178"/>
    </source>
</evidence>
<dbReference type="Proteomes" id="UP000288178">
    <property type="component" value="Unassembled WGS sequence"/>
</dbReference>
<organism evidence="2 3">
    <name type="scientific">Rubrivivax albus</name>
    <dbReference type="NCBI Taxonomy" id="2499835"/>
    <lineage>
        <taxon>Bacteria</taxon>
        <taxon>Pseudomonadati</taxon>
        <taxon>Pseudomonadota</taxon>
        <taxon>Betaproteobacteria</taxon>
        <taxon>Burkholderiales</taxon>
        <taxon>Sphaerotilaceae</taxon>
        <taxon>Rubrivivax</taxon>
    </lineage>
</organism>
<dbReference type="InterPro" id="IPR006127">
    <property type="entry name" value="ZnuA-like"/>
</dbReference>
<dbReference type="Gene3D" id="3.40.50.1980">
    <property type="entry name" value="Nitrogenase molybdenum iron protein domain"/>
    <property type="match status" value="2"/>
</dbReference>
<feature type="signal peptide" evidence="1">
    <location>
        <begin position="1"/>
        <end position="21"/>
    </location>
</feature>
<dbReference type="PANTHER" id="PTHR42953:SF2">
    <property type="entry name" value="ADHESION PROTEIN"/>
    <property type="match status" value="1"/>
</dbReference>
<dbReference type="PROSITE" id="PS51257">
    <property type="entry name" value="PROKAR_LIPOPROTEIN"/>
    <property type="match status" value="1"/>
</dbReference>
<dbReference type="PANTHER" id="PTHR42953">
    <property type="entry name" value="HIGH-AFFINITY ZINC UPTAKE SYSTEM PROTEIN ZNUA-RELATED"/>
    <property type="match status" value="1"/>
</dbReference>
<keyword evidence="3" id="KW-1185">Reference proteome</keyword>
<dbReference type="AlphaFoldDB" id="A0A437K2A0"/>
<evidence type="ECO:0000313" key="2">
    <source>
        <dbReference type="EMBL" id="RVT54498.1"/>
    </source>
</evidence>
<feature type="chain" id="PRO_5019397624" evidence="1">
    <location>
        <begin position="22"/>
        <end position="313"/>
    </location>
</feature>
<dbReference type="EMBL" id="SACT01000001">
    <property type="protein sequence ID" value="RVT54498.1"/>
    <property type="molecule type" value="Genomic_DNA"/>
</dbReference>
<accession>A0A437K2A0</accession>
<comment type="caution">
    <text evidence="2">The sequence shown here is derived from an EMBL/GenBank/DDBJ whole genome shotgun (WGS) entry which is preliminary data.</text>
</comment>
<gene>
    <name evidence="2" type="ORF">ENE75_03955</name>
</gene>
<dbReference type="GO" id="GO:0046872">
    <property type="term" value="F:metal ion binding"/>
    <property type="evidence" value="ECO:0007669"/>
    <property type="project" value="InterPro"/>
</dbReference>
<dbReference type="InterPro" id="IPR050492">
    <property type="entry name" value="Bact_metal-bind_prot9"/>
</dbReference>
<dbReference type="SUPFAM" id="SSF53807">
    <property type="entry name" value="Helical backbone' metal receptor"/>
    <property type="match status" value="1"/>
</dbReference>